<dbReference type="InterPro" id="IPR046373">
    <property type="entry name" value="Acyl-CoA_Oxase/DH_mid-dom_sf"/>
</dbReference>
<dbReference type="InterPro" id="IPR009100">
    <property type="entry name" value="AcylCoA_DH/oxidase_NM_dom_sf"/>
</dbReference>
<keyword evidence="9" id="KW-0443">Lipid metabolism</keyword>
<dbReference type="InterPro" id="IPR006091">
    <property type="entry name" value="Acyl-CoA_Oxase/DH_mid-dom"/>
</dbReference>
<dbReference type="Pfam" id="PF01756">
    <property type="entry name" value="ACOX"/>
    <property type="match status" value="1"/>
</dbReference>
<accession>A0AAJ6QM19</accession>
<evidence type="ECO:0000256" key="5">
    <source>
        <dbReference type="ARBA" id="ARBA00022630"/>
    </source>
</evidence>
<dbReference type="GO" id="GO:0071949">
    <property type="term" value="F:FAD binding"/>
    <property type="evidence" value="ECO:0007669"/>
    <property type="project" value="InterPro"/>
</dbReference>
<dbReference type="KEGG" id="goe:100903631"/>
<evidence type="ECO:0000256" key="9">
    <source>
        <dbReference type="ARBA" id="ARBA00023098"/>
    </source>
</evidence>
<dbReference type="InterPro" id="IPR055060">
    <property type="entry name" value="ACOX_C_alpha1"/>
</dbReference>
<evidence type="ECO:0000313" key="17">
    <source>
        <dbReference type="Proteomes" id="UP000694867"/>
    </source>
</evidence>
<dbReference type="Gene3D" id="2.40.110.10">
    <property type="entry name" value="Butyryl-CoA Dehydrogenase, subunit A, domain 2"/>
    <property type="match status" value="1"/>
</dbReference>
<evidence type="ECO:0000256" key="10">
    <source>
        <dbReference type="ARBA" id="ARBA00023140"/>
    </source>
</evidence>
<proteinExistence type="inferred from homology"/>
<dbReference type="AlphaFoldDB" id="A0AAJ6QM19"/>
<evidence type="ECO:0000256" key="3">
    <source>
        <dbReference type="ARBA" id="ARBA00005189"/>
    </source>
</evidence>
<evidence type="ECO:0000256" key="7">
    <source>
        <dbReference type="ARBA" id="ARBA00022832"/>
    </source>
</evidence>
<dbReference type="GO" id="GO:0055088">
    <property type="term" value="P:lipid homeostasis"/>
    <property type="evidence" value="ECO:0007669"/>
    <property type="project" value="TreeGrafter"/>
</dbReference>
<evidence type="ECO:0000256" key="11">
    <source>
        <dbReference type="PIRNR" id="PIRNR000168"/>
    </source>
</evidence>
<dbReference type="GO" id="GO:0033540">
    <property type="term" value="P:fatty acid beta-oxidation using acyl-CoA oxidase"/>
    <property type="evidence" value="ECO:0007669"/>
    <property type="project" value="TreeGrafter"/>
</dbReference>
<feature type="domain" description="Acyl-CoA oxidase/dehydrogenase middle" evidence="15">
    <location>
        <begin position="161"/>
        <end position="271"/>
    </location>
</feature>
<keyword evidence="10" id="KW-0576">Peroxisome</keyword>
<feature type="binding site" evidence="13">
    <location>
        <position position="165"/>
    </location>
    <ligand>
        <name>FAD</name>
        <dbReference type="ChEBI" id="CHEBI:57692"/>
    </ligand>
</feature>
<feature type="domain" description="Acyl-CoA oxidase C-alpha1" evidence="16">
    <location>
        <begin position="308"/>
        <end position="472"/>
    </location>
</feature>
<organism evidence="17 18">
    <name type="scientific">Galendromus occidentalis</name>
    <name type="common">western predatory mite</name>
    <dbReference type="NCBI Taxonomy" id="34638"/>
    <lineage>
        <taxon>Eukaryota</taxon>
        <taxon>Metazoa</taxon>
        <taxon>Ecdysozoa</taxon>
        <taxon>Arthropoda</taxon>
        <taxon>Chelicerata</taxon>
        <taxon>Arachnida</taxon>
        <taxon>Acari</taxon>
        <taxon>Parasitiformes</taxon>
        <taxon>Mesostigmata</taxon>
        <taxon>Gamasina</taxon>
        <taxon>Phytoseioidea</taxon>
        <taxon>Phytoseiidae</taxon>
        <taxon>Typhlodrominae</taxon>
        <taxon>Galendromus</taxon>
    </lineage>
</organism>
<dbReference type="InterPro" id="IPR036250">
    <property type="entry name" value="AcylCo_DH-like_C"/>
</dbReference>
<comment type="pathway">
    <text evidence="3">Lipid metabolism.</text>
</comment>
<dbReference type="FunFam" id="1.20.140.10:FF:000007">
    <property type="entry name" value="Acyl-coenzyme A oxidase"/>
    <property type="match status" value="1"/>
</dbReference>
<evidence type="ECO:0000256" key="8">
    <source>
        <dbReference type="ARBA" id="ARBA00023002"/>
    </source>
</evidence>
<evidence type="ECO:0000256" key="2">
    <source>
        <dbReference type="ARBA" id="ARBA00004275"/>
    </source>
</evidence>
<evidence type="ECO:0000259" key="15">
    <source>
        <dbReference type="Pfam" id="PF02770"/>
    </source>
</evidence>
<feature type="binding site" evidence="13">
    <location>
        <position position="204"/>
    </location>
    <ligand>
        <name>FAD</name>
        <dbReference type="ChEBI" id="CHEBI:57692"/>
    </ligand>
</feature>
<dbReference type="FunFam" id="1.20.140.10:FF:000010">
    <property type="entry name" value="Acyl-coenzyme A oxidase"/>
    <property type="match status" value="1"/>
</dbReference>
<dbReference type="Pfam" id="PF02770">
    <property type="entry name" value="Acyl-CoA_dh_M"/>
    <property type="match status" value="1"/>
</dbReference>
<comment type="cofactor">
    <cofactor evidence="1">
        <name>FAD</name>
        <dbReference type="ChEBI" id="CHEBI:57692"/>
    </cofactor>
</comment>
<protein>
    <recommendedName>
        <fullName evidence="11">Acyl-coenzyme A oxidase</fullName>
    </recommendedName>
</protein>
<keyword evidence="17" id="KW-1185">Reference proteome</keyword>
<comment type="similarity">
    <text evidence="4 11">Belongs to the acyl-CoA oxidase family.</text>
</comment>
<dbReference type="InterPro" id="IPR002655">
    <property type="entry name" value="Acyl-CoA_oxidase_C"/>
</dbReference>
<name>A0AAJ6QM19_9ACAR</name>
<evidence type="ECO:0000256" key="1">
    <source>
        <dbReference type="ARBA" id="ARBA00001974"/>
    </source>
</evidence>
<evidence type="ECO:0000256" key="6">
    <source>
        <dbReference type="ARBA" id="ARBA00022827"/>
    </source>
</evidence>
<keyword evidence="7" id="KW-0276">Fatty acid metabolism</keyword>
<comment type="subcellular location">
    <subcellularLocation>
        <location evidence="2">Peroxisome</location>
    </subcellularLocation>
</comment>
<evidence type="ECO:0000256" key="4">
    <source>
        <dbReference type="ARBA" id="ARBA00006288"/>
    </source>
</evidence>
<gene>
    <name evidence="18" type="primary">LOC100903631</name>
</gene>
<dbReference type="GeneID" id="100903631"/>
<feature type="active site" description="Proton acceptor" evidence="12">
    <location>
        <position position="458"/>
    </location>
</feature>
<dbReference type="Gene3D" id="1.20.140.10">
    <property type="entry name" value="Butyryl-CoA Dehydrogenase, subunit A, domain 3"/>
    <property type="match status" value="2"/>
</dbReference>
<evidence type="ECO:0000259" key="14">
    <source>
        <dbReference type="Pfam" id="PF01756"/>
    </source>
</evidence>
<sequence>MVIAPENASLTPIDQVLRDVPCGGPLSEYRKKASFDWKRLKVLLESEAIVRLKAKVYDRLEQDPLFTKTPGEDRSDLLEKRRKTFMQLKRLVEYRFFTEEEFFENPTLSAALNNCIGSLDWSLCLKKVLAFDMCIGAVRGLGTQRHFAFVEDLMKFGAIGCFALTELSHGTNTRAMRTEARYDAETAEFVLHTPDIEAAKVWSGNLGQTATDAIVFAQLYTADKVCHGLHGFLVPIRDRKTLVAFPGVTVGDMGPKIGLNGVDNGFVMFDRYRIARECLLNRTGDVTKDGEYVSAVKNSSKRFGMTLGSLSMGRVAIVGMSTSNLIKAAVIATRYSAVRRQFGVENSKDELPVLEYQLQQWRVMPYLCAAVIMDYYALALNREFINFHISSLFGERSAGRTERGVELHIVSCAAKCFTSWLARDALQMAREACGGHGYLEAAGIGETKNDHDANCTYEGDNNVLLQQTSNVILASVDGSKSSLLEMPSLQFLKDRKQILAQSRSRPSTADFSVKEVIEMYQWLICSLLERWQKALKLAEDGRDPFHAKNNTQVFLARELSLAFIEMVIIERFDQMAEESPTEHVPRELLTKITLLFALWSIEKRSSDLFFGGPELSSSIRRQLLDLCAQLRHEAVALADAIAPPDFALNSVLGHSDGLVYKRLMLSFSQGNSTGRVDWWTEFLNKPRVASRL</sequence>
<dbReference type="GO" id="GO:0005777">
    <property type="term" value="C:peroxisome"/>
    <property type="evidence" value="ECO:0007669"/>
    <property type="project" value="UniProtKB-SubCell"/>
</dbReference>
<evidence type="ECO:0000256" key="12">
    <source>
        <dbReference type="PIRSR" id="PIRSR000168-1"/>
    </source>
</evidence>
<dbReference type="InterPro" id="IPR012258">
    <property type="entry name" value="Acyl-CoA_oxidase"/>
</dbReference>
<feature type="domain" description="Acyl-CoA oxidase C-terminal" evidence="14">
    <location>
        <begin position="513"/>
        <end position="684"/>
    </location>
</feature>
<dbReference type="GO" id="GO:0005504">
    <property type="term" value="F:fatty acid binding"/>
    <property type="evidence" value="ECO:0007669"/>
    <property type="project" value="TreeGrafter"/>
</dbReference>
<evidence type="ECO:0000259" key="16">
    <source>
        <dbReference type="Pfam" id="PF22924"/>
    </source>
</evidence>
<dbReference type="SUPFAM" id="SSF47203">
    <property type="entry name" value="Acyl-CoA dehydrogenase C-terminal domain-like"/>
    <property type="match status" value="2"/>
</dbReference>
<evidence type="ECO:0000313" key="18">
    <source>
        <dbReference type="RefSeq" id="XP_003737239.1"/>
    </source>
</evidence>
<reference evidence="18" key="1">
    <citation type="submission" date="2025-08" db="UniProtKB">
        <authorList>
            <consortium name="RefSeq"/>
        </authorList>
    </citation>
    <scope>IDENTIFICATION</scope>
</reference>
<dbReference type="FunFam" id="2.40.110.10:FF:000005">
    <property type="entry name" value="Acyl-coenzyme A oxidase"/>
    <property type="match status" value="1"/>
</dbReference>
<dbReference type="PANTHER" id="PTHR10909">
    <property type="entry name" value="ELECTRON TRANSPORT OXIDOREDUCTASE"/>
    <property type="match status" value="1"/>
</dbReference>
<dbReference type="RefSeq" id="XP_003737239.1">
    <property type="nucleotide sequence ID" value="XM_003737191.1"/>
</dbReference>
<keyword evidence="6 11" id="KW-0274">FAD</keyword>
<dbReference type="PIRSF" id="PIRSF000168">
    <property type="entry name" value="Acyl-CoA_oxidase"/>
    <property type="match status" value="1"/>
</dbReference>
<keyword evidence="5 11" id="KW-0285">Flavoprotein</keyword>
<dbReference type="SUPFAM" id="SSF56645">
    <property type="entry name" value="Acyl-CoA dehydrogenase NM domain-like"/>
    <property type="match status" value="1"/>
</dbReference>
<keyword evidence="8" id="KW-0560">Oxidoreductase</keyword>
<dbReference type="Proteomes" id="UP000694867">
    <property type="component" value="Unplaced"/>
</dbReference>
<dbReference type="PANTHER" id="PTHR10909:SF390">
    <property type="entry name" value="PEROXISOMAL ACYL-COENZYME A OXIDASE 3"/>
    <property type="match status" value="1"/>
</dbReference>
<dbReference type="Pfam" id="PF22924">
    <property type="entry name" value="ACOX_C_alpha1"/>
    <property type="match status" value="1"/>
</dbReference>
<dbReference type="GO" id="GO:0016402">
    <property type="term" value="F:pristanoyl-CoA oxidase activity"/>
    <property type="evidence" value="ECO:0007669"/>
    <property type="project" value="TreeGrafter"/>
</dbReference>
<evidence type="ECO:0000256" key="13">
    <source>
        <dbReference type="PIRSR" id="PIRSR000168-2"/>
    </source>
</evidence>